<organism evidence="1 2">
    <name type="scientific">Hepatospora eriocheir</name>
    <dbReference type="NCBI Taxonomy" id="1081669"/>
    <lineage>
        <taxon>Eukaryota</taxon>
        <taxon>Fungi</taxon>
        <taxon>Fungi incertae sedis</taxon>
        <taxon>Microsporidia</taxon>
        <taxon>Hepatosporidae</taxon>
        <taxon>Hepatospora</taxon>
    </lineage>
</organism>
<dbReference type="EMBL" id="LVKB01000207">
    <property type="protein sequence ID" value="ORD95706.1"/>
    <property type="molecule type" value="Genomic_DNA"/>
</dbReference>
<dbReference type="Proteomes" id="UP000192356">
    <property type="component" value="Unassembled WGS sequence"/>
</dbReference>
<name>A0A1X0Q7H3_9MICR</name>
<reference evidence="1 2" key="1">
    <citation type="journal article" date="2017" name="Environ. Microbiol.">
        <title>Decay of the glycolytic pathway and adaptation to intranuclear parasitism within Enterocytozoonidae microsporidia.</title>
        <authorList>
            <person name="Wiredu Boakye D."/>
            <person name="Jaroenlak P."/>
            <person name="Prachumwat A."/>
            <person name="Williams T.A."/>
            <person name="Bateman K.S."/>
            <person name="Itsathitphaisarn O."/>
            <person name="Sritunyalucksana K."/>
            <person name="Paszkiewicz K.H."/>
            <person name="Moore K.A."/>
            <person name="Stentiford G.D."/>
            <person name="Williams B.A."/>
        </authorList>
    </citation>
    <scope>NUCLEOTIDE SEQUENCE [LARGE SCALE GENOMIC DNA]</scope>
    <source>
        <strain evidence="1 2">GB1</strain>
    </source>
</reference>
<proteinExistence type="predicted"/>
<sequence>MSTDKKLKKLNYFECFLLRAVHYLTKHDDLKKTKNFIVVNVFIDLLNRFIEFYKYLNKLEEVFKLIKDNNEDILPGKLDEIVSIIIQKFLLQFKLFEEKELIFDEICNCLTQNNIKLTYFMMGVDCDKTNYTYMLKKFKDIPVFNSYSEYKYILKEASILYVFYINSLYVFGQNDYDYLSATKKLILINFVKLINNLR</sequence>
<evidence type="ECO:0000313" key="2">
    <source>
        <dbReference type="Proteomes" id="UP000192356"/>
    </source>
</evidence>
<comment type="caution">
    <text evidence="1">The sequence shown here is derived from an EMBL/GenBank/DDBJ whole genome shotgun (WGS) entry which is preliminary data.</text>
</comment>
<dbReference type="AlphaFoldDB" id="A0A1X0Q7H3"/>
<dbReference type="VEuPathDB" id="MicrosporidiaDB:HERIO_2281"/>
<protein>
    <submittedName>
        <fullName evidence="1">Uncharacterized protein</fullName>
    </submittedName>
</protein>
<gene>
    <name evidence="1" type="ORF">HERIO_2281</name>
</gene>
<keyword evidence="2" id="KW-1185">Reference proteome</keyword>
<dbReference type="VEuPathDB" id="MicrosporidiaDB:A0H76_1305"/>
<evidence type="ECO:0000313" key="1">
    <source>
        <dbReference type="EMBL" id="ORD95706.1"/>
    </source>
</evidence>
<accession>A0A1X0Q7H3</accession>